<keyword evidence="12 13" id="KW-0464">Manganese</keyword>
<dbReference type="AlphaFoldDB" id="A0A839K3M2"/>
<dbReference type="EMBL" id="JACEGA010000001">
    <property type="protein sequence ID" value="MBB2184505.1"/>
    <property type="molecule type" value="Genomic_DNA"/>
</dbReference>
<comment type="function">
    <text evidence="13">CRISPR (clustered regularly interspaced short palindromic repeat) is an adaptive immune system that provides protection against mobile genetic elements (viruses, transposable elements and conjugative plasmids). CRISPR clusters contain sequences complementary to antecedent mobile elements and target invading nucleic acids. CRISPR clusters are transcribed and processed into CRISPR RNA (crRNA).</text>
</comment>
<evidence type="ECO:0000313" key="15">
    <source>
        <dbReference type="EMBL" id="MBB2184505.1"/>
    </source>
</evidence>
<evidence type="ECO:0000256" key="4">
    <source>
        <dbReference type="ARBA" id="ARBA00020049"/>
    </source>
</evidence>
<name>A0A839K3M2_9FIRM</name>
<evidence type="ECO:0000256" key="9">
    <source>
        <dbReference type="ARBA" id="ARBA00023004"/>
    </source>
</evidence>
<evidence type="ECO:0000256" key="11">
    <source>
        <dbReference type="ARBA" id="ARBA00023118"/>
    </source>
</evidence>
<comment type="cofactor">
    <cofactor evidence="1">
        <name>[4Fe-4S] cluster</name>
        <dbReference type="ChEBI" id="CHEBI:49883"/>
    </cofactor>
</comment>
<dbReference type="GO" id="GO:0046872">
    <property type="term" value="F:metal ion binding"/>
    <property type="evidence" value="ECO:0007669"/>
    <property type="project" value="UniProtKB-KW"/>
</dbReference>
<evidence type="ECO:0000256" key="12">
    <source>
        <dbReference type="ARBA" id="ARBA00023211"/>
    </source>
</evidence>
<keyword evidence="16" id="KW-1185">Reference proteome</keyword>
<dbReference type="InterPro" id="IPR013343">
    <property type="entry name" value="CRISPR-assoc_prot_Cas4"/>
</dbReference>
<keyword evidence="8 13" id="KW-0269">Exonuclease</keyword>
<evidence type="ECO:0000256" key="5">
    <source>
        <dbReference type="ARBA" id="ARBA00022722"/>
    </source>
</evidence>
<keyword evidence="5 13" id="KW-0540">Nuclease</keyword>
<dbReference type="InterPro" id="IPR011604">
    <property type="entry name" value="PDDEXK-like_dom_sf"/>
</dbReference>
<dbReference type="EC" id="3.1.12.1" evidence="3 13"/>
<evidence type="ECO:0000256" key="2">
    <source>
        <dbReference type="ARBA" id="ARBA00009189"/>
    </source>
</evidence>
<keyword evidence="6 13" id="KW-0479">Metal-binding</keyword>
<gene>
    <name evidence="15" type="primary">cas4</name>
    <name evidence="15" type="ORF">H0486_16625</name>
</gene>
<dbReference type="GO" id="GO:0004527">
    <property type="term" value="F:exonuclease activity"/>
    <property type="evidence" value="ECO:0007669"/>
    <property type="project" value="UniProtKB-KW"/>
</dbReference>
<evidence type="ECO:0000256" key="1">
    <source>
        <dbReference type="ARBA" id="ARBA00001966"/>
    </source>
</evidence>
<evidence type="ECO:0000259" key="14">
    <source>
        <dbReference type="Pfam" id="PF01930"/>
    </source>
</evidence>
<dbReference type="RefSeq" id="WP_228354072.1">
    <property type="nucleotide sequence ID" value="NZ_JACEGA010000001.1"/>
</dbReference>
<evidence type="ECO:0000256" key="6">
    <source>
        <dbReference type="ARBA" id="ARBA00022723"/>
    </source>
</evidence>
<comment type="cofactor">
    <cofactor evidence="13">
        <name>iron-sulfur cluster</name>
        <dbReference type="ChEBI" id="CHEBI:30408"/>
    </cofactor>
</comment>
<accession>A0A839K3M2</accession>
<dbReference type="Gene3D" id="3.90.320.10">
    <property type="match status" value="1"/>
</dbReference>
<dbReference type="Proteomes" id="UP000574276">
    <property type="component" value="Unassembled WGS sequence"/>
</dbReference>
<keyword evidence="7 13" id="KW-0378">Hydrolase</keyword>
<evidence type="ECO:0000256" key="7">
    <source>
        <dbReference type="ARBA" id="ARBA00022801"/>
    </source>
</evidence>
<keyword evidence="9 13" id="KW-0408">Iron</keyword>
<dbReference type="Pfam" id="PF01930">
    <property type="entry name" value="Cas_Cas4"/>
    <property type="match status" value="1"/>
</dbReference>
<dbReference type="GO" id="GO:0051536">
    <property type="term" value="F:iron-sulfur cluster binding"/>
    <property type="evidence" value="ECO:0007669"/>
    <property type="project" value="UniProtKB-KW"/>
</dbReference>
<keyword evidence="10 13" id="KW-0411">Iron-sulfur</keyword>
<evidence type="ECO:0000256" key="13">
    <source>
        <dbReference type="RuleBase" id="RU365022"/>
    </source>
</evidence>
<dbReference type="NCBIfam" id="TIGR00372">
    <property type="entry name" value="cas4"/>
    <property type="match status" value="1"/>
</dbReference>
<evidence type="ECO:0000256" key="10">
    <source>
        <dbReference type="ARBA" id="ARBA00023014"/>
    </source>
</evidence>
<evidence type="ECO:0000256" key="8">
    <source>
        <dbReference type="ARBA" id="ARBA00022839"/>
    </source>
</evidence>
<dbReference type="InterPro" id="IPR022765">
    <property type="entry name" value="Dna2/Cas4_DUF83"/>
</dbReference>
<evidence type="ECO:0000256" key="3">
    <source>
        <dbReference type="ARBA" id="ARBA00012768"/>
    </source>
</evidence>
<reference evidence="15 16" key="1">
    <citation type="submission" date="2020-07" db="EMBL/GenBank/DDBJ databases">
        <title>Characterization and genome sequencing of isolate MD1, a novel member within the family Lachnospiraceae.</title>
        <authorList>
            <person name="Rettenmaier R."/>
            <person name="Di Bello L."/>
            <person name="Zinser C."/>
            <person name="Scheitz K."/>
            <person name="Liebl W."/>
            <person name="Zverlov V."/>
        </authorList>
    </citation>
    <scope>NUCLEOTIDE SEQUENCE [LARGE SCALE GENOMIC DNA]</scope>
    <source>
        <strain evidence="15 16">MD1</strain>
    </source>
</reference>
<comment type="similarity">
    <text evidence="2 13">Belongs to the CRISPR-associated exonuclease Cas4 family.</text>
</comment>
<evidence type="ECO:0000313" key="16">
    <source>
        <dbReference type="Proteomes" id="UP000574276"/>
    </source>
</evidence>
<feature type="domain" description="DUF83" evidence="14">
    <location>
        <begin position="12"/>
        <end position="199"/>
    </location>
</feature>
<comment type="cofactor">
    <cofactor evidence="13">
        <name>Mg(2+)</name>
        <dbReference type="ChEBI" id="CHEBI:18420"/>
    </cofactor>
    <cofactor evidence="13">
        <name>Mn(2+)</name>
        <dbReference type="ChEBI" id="CHEBI:29035"/>
    </cofactor>
    <text evidence="13">Mg(2+) or Mn(2+) required for ssDNA cleavage activity.</text>
</comment>
<keyword evidence="11 13" id="KW-0051">Antiviral defense</keyword>
<dbReference type="PANTHER" id="PTHR36531:SF6">
    <property type="entry name" value="DNA REPLICATION ATP-DEPENDENT HELICASE_NUCLEASE DNA2"/>
    <property type="match status" value="1"/>
</dbReference>
<sequence>MEYNEEEYLMLSGIQHFAFCRRQWALIHIEQQWQENVRTVEGNILHESAHKDDFNEKRGKVIISRGMPVYSRILGINGVCDVVEFHENKNGVSIHGREGTYLPIPVEYKHGKPKEDDMDALQLCAQAMCIEEMMLCHIDVGYLYYGETRHRQKIEFNEELRNKVVRLFQEMHELYHKQYTPKVKPSKACKACSLTDLCVPKLYKTLTVKEYIDGIIKEE</sequence>
<proteinExistence type="inferred from homology"/>
<comment type="caution">
    <text evidence="15">The sequence shown here is derived from an EMBL/GenBank/DDBJ whole genome shotgun (WGS) entry which is preliminary data.</text>
</comment>
<protein>
    <recommendedName>
        <fullName evidence="4 13">CRISPR-associated exonuclease Cas4</fullName>
        <ecNumber evidence="3 13">3.1.12.1</ecNumber>
    </recommendedName>
</protein>
<dbReference type="InterPro" id="IPR051827">
    <property type="entry name" value="Cas4_exonuclease"/>
</dbReference>
<dbReference type="GO" id="GO:0051607">
    <property type="term" value="P:defense response to virus"/>
    <property type="evidence" value="ECO:0007669"/>
    <property type="project" value="UniProtKB-KW"/>
</dbReference>
<dbReference type="PANTHER" id="PTHR36531">
    <property type="entry name" value="CRISPR-ASSOCIATED EXONUCLEASE CAS4"/>
    <property type="match status" value="1"/>
</dbReference>
<organism evidence="15 16">
    <name type="scientific">Variimorphobacter saccharofermentans</name>
    <dbReference type="NCBI Taxonomy" id="2755051"/>
    <lineage>
        <taxon>Bacteria</taxon>
        <taxon>Bacillati</taxon>
        <taxon>Bacillota</taxon>
        <taxon>Clostridia</taxon>
        <taxon>Lachnospirales</taxon>
        <taxon>Lachnospiraceae</taxon>
        <taxon>Variimorphobacter</taxon>
    </lineage>
</organism>